<dbReference type="Gene3D" id="3.40.1370.10">
    <property type="match status" value="1"/>
</dbReference>
<proteinExistence type="inferred from homology"/>
<dbReference type="InterPro" id="IPR013005">
    <property type="entry name" value="Ribosomal_uL4-like"/>
</dbReference>
<dbReference type="InterPro" id="IPR002136">
    <property type="entry name" value="Ribosomal_uL4"/>
</dbReference>
<dbReference type="Pfam" id="PF00573">
    <property type="entry name" value="Ribosomal_L4"/>
    <property type="match status" value="1"/>
</dbReference>
<feature type="region of interest" description="Disordered" evidence="5">
    <location>
        <begin position="106"/>
        <end position="133"/>
    </location>
</feature>
<accession>A0A0C9XV74</accession>
<dbReference type="GO" id="GO:1990904">
    <property type="term" value="C:ribonucleoprotein complex"/>
    <property type="evidence" value="ECO:0007669"/>
    <property type="project" value="UniProtKB-KW"/>
</dbReference>
<dbReference type="GO" id="GO:0006412">
    <property type="term" value="P:translation"/>
    <property type="evidence" value="ECO:0007669"/>
    <property type="project" value="InterPro"/>
</dbReference>
<organism evidence="6 7">
    <name type="scientific">Laccaria amethystina LaAM-08-1</name>
    <dbReference type="NCBI Taxonomy" id="1095629"/>
    <lineage>
        <taxon>Eukaryota</taxon>
        <taxon>Fungi</taxon>
        <taxon>Dikarya</taxon>
        <taxon>Basidiomycota</taxon>
        <taxon>Agaricomycotina</taxon>
        <taxon>Agaricomycetes</taxon>
        <taxon>Agaricomycetidae</taxon>
        <taxon>Agaricales</taxon>
        <taxon>Agaricineae</taxon>
        <taxon>Hydnangiaceae</taxon>
        <taxon>Laccaria</taxon>
    </lineage>
</organism>
<evidence type="ECO:0000256" key="4">
    <source>
        <dbReference type="ARBA" id="ARBA00040565"/>
    </source>
</evidence>
<evidence type="ECO:0000256" key="3">
    <source>
        <dbReference type="ARBA" id="ARBA00023274"/>
    </source>
</evidence>
<dbReference type="EMBL" id="KN838559">
    <property type="protein sequence ID" value="KIK05474.1"/>
    <property type="molecule type" value="Genomic_DNA"/>
</dbReference>
<evidence type="ECO:0000256" key="5">
    <source>
        <dbReference type="SAM" id="MobiDB-lite"/>
    </source>
</evidence>
<dbReference type="STRING" id="1095629.A0A0C9XV74"/>
<evidence type="ECO:0000313" key="6">
    <source>
        <dbReference type="EMBL" id="KIK05474.1"/>
    </source>
</evidence>
<protein>
    <recommendedName>
        <fullName evidence="4">Large ribosomal subunit protein uL4m</fullName>
    </recommendedName>
</protein>
<dbReference type="GO" id="GO:0005840">
    <property type="term" value="C:ribosome"/>
    <property type="evidence" value="ECO:0007669"/>
    <property type="project" value="UniProtKB-KW"/>
</dbReference>
<name>A0A0C9XV74_9AGAR</name>
<comment type="similarity">
    <text evidence="1">Belongs to the universal ribosomal protein uL4 family.</text>
</comment>
<dbReference type="PANTHER" id="PTHR10746:SF6">
    <property type="entry name" value="LARGE RIBOSOMAL SUBUNIT PROTEIN UL4M"/>
    <property type="match status" value="1"/>
</dbReference>
<keyword evidence="7" id="KW-1185">Reference proteome</keyword>
<gene>
    <name evidence="6" type="ORF">K443DRAFT_675033</name>
</gene>
<dbReference type="SUPFAM" id="SSF52166">
    <property type="entry name" value="Ribosomal protein L4"/>
    <property type="match status" value="1"/>
</dbReference>
<reference evidence="7" key="2">
    <citation type="submission" date="2015-01" db="EMBL/GenBank/DDBJ databases">
        <title>Evolutionary Origins and Diversification of the Mycorrhizal Mutualists.</title>
        <authorList>
            <consortium name="DOE Joint Genome Institute"/>
            <consortium name="Mycorrhizal Genomics Consortium"/>
            <person name="Kohler A."/>
            <person name="Kuo A."/>
            <person name="Nagy L.G."/>
            <person name="Floudas D."/>
            <person name="Copeland A."/>
            <person name="Barry K.W."/>
            <person name="Cichocki N."/>
            <person name="Veneault-Fourrey C."/>
            <person name="LaButti K."/>
            <person name="Lindquist E.A."/>
            <person name="Lipzen A."/>
            <person name="Lundell T."/>
            <person name="Morin E."/>
            <person name="Murat C."/>
            <person name="Riley R."/>
            <person name="Ohm R."/>
            <person name="Sun H."/>
            <person name="Tunlid A."/>
            <person name="Henrissat B."/>
            <person name="Grigoriev I.V."/>
            <person name="Hibbett D.S."/>
            <person name="Martin F."/>
        </authorList>
    </citation>
    <scope>NUCLEOTIDE SEQUENCE [LARGE SCALE GENOMIC DNA]</scope>
    <source>
        <strain evidence="7">LaAM-08-1</strain>
    </source>
</reference>
<dbReference type="InterPro" id="IPR023574">
    <property type="entry name" value="Ribosomal_uL4_dom_sf"/>
</dbReference>
<dbReference type="AlphaFoldDB" id="A0A0C9XV74"/>
<dbReference type="HAMAP" id="MF_01328_B">
    <property type="entry name" value="Ribosomal_uL4_B"/>
    <property type="match status" value="1"/>
</dbReference>
<dbReference type="OrthoDB" id="275876at2759"/>
<evidence type="ECO:0000256" key="2">
    <source>
        <dbReference type="ARBA" id="ARBA00022980"/>
    </source>
</evidence>
<dbReference type="NCBIfam" id="TIGR03953">
    <property type="entry name" value="rplD_bact"/>
    <property type="match status" value="1"/>
</dbReference>
<keyword evidence="3" id="KW-0687">Ribonucleoprotein</keyword>
<keyword evidence="2" id="KW-0689">Ribosomal protein</keyword>
<reference evidence="6 7" key="1">
    <citation type="submission" date="2014-04" db="EMBL/GenBank/DDBJ databases">
        <authorList>
            <consortium name="DOE Joint Genome Institute"/>
            <person name="Kuo A."/>
            <person name="Kohler A."/>
            <person name="Nagy L.G."/>
            <person name="Floudas D."/>
            <person name="Copeland A."/>
            <person name="Barry K.W."/>
            <person name="Cichocki N."/>
            <person name="Veneault-Fourrey C."/>
            <person name="LaButti K."/>
            <person name="Lindquist E.A."/>
            <person name="Lipzen A."/>
            <person name="Lundell T."/>
            <person name="Morin E."/>
            <person name="Murat C."/>
            <person name="Sun H."/>
            <person name="Tunlid A."/>
            <person name="Henrissat B."/>
            <person name="Grigoriev I.V."/>
            <person name="Hibbett D.S."/>
            <person name="Martin F."/>
            <person name="Nordberg H.P."/>
            <person name="Cantor M.N."/>
            <person name="Hua S.X."/>
        </authorList>
    </citation>
    <scope>NUCLEOTIDE SEQUENCE [LARGE SCALE GENOMIC DNA]</scope>
    <source>
        <strain evidence="6 7">LaAM-08-1</strain>
    </source>
</reference>
<dbReference type="HOGENOM" id="CLU_041575_4_1_1"/>
<evidence type="ECO:0000256" key="1">
    <source>
        <dbReference type="ARBA" id="ARBA00010528"/>
    </source>
</evidence>
<dbReference type="Proteomes" id="UP000054477">
    <property type="component" value="Unassembled WGS sequence"/>
</dbReference>
<sequence>MFTRTLSKTPLQLRFGRASAASLSTLTETLRSPMPHPPPTKEVQPLASPLYLTLSPSLKRRPTDPSTEESLVVLDPTVFNHPIRRDILHLCVTHYLDSLRQGSANTKTRGEVRGSGAKLHRQKGTGRARVGDGQSPIRVGGGVAFGPKPRDFSTKLPRKVIEMGMRVALSVKMKERQLGIMASLDWPDAKTRNLVQKIDLLGLRKTLFVTGEGVIPVGLKRAMANIPLVRVITTDEVNVYEIMKWQRLVLDVKAVEFFERTLKKDVPIALIPLLHSPQAENST</sequence>
<evidence type="ECO:0000313" key="7">
    <source>
        <dbReference type="Proteomes" id="UP000054477"/>
    </source>
</evidence>
<dbReference type="GO" id="GO:0003735">
    <property type="term" value="F:structural constituent of ribosome"/>
    <property type="evidence" value="ECO:0007669"/>
    <property type="project" value="InterPro"/>
</dbReference>
<dbReference type="PANTHER" id="PTHR10746">
    <property type="entry name" value="50S RIBOSOMAL PROTEIN L4"/>
    <property type="match status" value="1"/>
</dbReference>